<dbReference type="AlphaFoldDB" id="A0A2L0EP03"/>
<name>A0A2L0EP03_SORCE</name>
<organism evidence="1 2">
    <name type="scientific">Sorangium cellulosum</name>
    <name type="common">Polyangium cellulosum</name>
    <dbReference type="NCBI Taxonomy" id="56"/>
    <lineage>
        <taxon>Bacteria</taxon>
        <taxon>Pseudomonadati</taxon>
        <taxon>Myxococcota</taxon>
        <taxon>Polyangia</taxon>
        <taxon>Polyangiales</taxon>
        <taxon>Polyangiaceae</taxon>
        <taxon>Sorangium</taxon>
    </lineage>
</organism>
<protein>
    <submittedName>
        <fullName evidence="1">Uncharacterized protein</fullName>
    </submittedName>
</protein>
<evidence type="ECO:0000313" key="2">
    <source>
        <dbReference type="Proteomes" id="UP000238348"/>
    </source>
</evidence>
<evidence type="ECO:0000313" key="1">
    <source>
        <dbReference type="EMBL" id="AUX41005.1"/>
    </source>
</evidence>
<accession>A0A2L0EP03</accession>
<dbReference type="EMBL" id="CP012673">
    <property type="protein sequence ID" value="AUX41005.1"/>
    <property type="molecule type" value="Genomic_DNA"/>
</dbReference>
<reference evidence="1 2" key="1">
    <citation type="submission" date="2015-09" db="EMBL/GenBank/DDBJ databases">
        <title>Sorangium comparison.</title>
        <authorList>
            <person name="Zaburannyi N."/>
            <person name="Bunk B."/>
            <person name="Overmann J."/>
            <person name="Mueller R."/>
        </authorList>
    </citation>
    <scope>NUCLEOTIDE SEQUENCE [LARGE SCALE GENOMIC DNA]</scope>
    <source>
        <strain evidence="1 2">So ce26</strain>
    </source>
</reference>
<proteinExistence type="predicted"/>
<dbReference type="Proteomes" id="UP000238348">
    <property type="component" value="Chromosome"/>
</dbReference>
<sequence>MRCTERRLLLPITEAFVAEGKFALLEVPDLNGGQPSYLRLGTAAPLGESPGDDLAERIQTFIDDERKRDGSPDFTSVEERKAETAKLHTKGGWRDHSDGNRISTTQGDKIEVIQGNYRLLILCRGERQAGWDVSGGHITEVSETFGGGTTIEWVQDYGGTWKVVETTIKGEVQTTFHGDVTDYYYGKLKYSQTGTDTFPTLNVTDDYLDDTNPSSPQAIPTENPEIEERTWAKSIKSYTGSETLPVPSIHDVTWAELMDSETHATSIADRTYVKGPSTSTMEADSITSSTKVEGTMKDTTEADRIENSTTADKIVSYTKADTEDKTYGNAISLTIGNSLTTVIGVESTINVGVVTEVVAGAMVEATLGGEVTLVVGGTVDVTVGATLSCNIGPTIDFSVGPQVEVGMSSVEMYLNKTDLSVARKVLAGLNIYL</sequence>
<gene>
    <name evidence="1" type="ORF">SOCE26_024090</name>
</gene>